<comment type="caution">
    <text evidence="1">The sequence shown here is derived from an EMBL/GenBank/DDBJ whole genome shotgun (WGS) entry which is preliminary data.</text>
</comment>
<dbReference type="AlphaFoldDB" id="A0A0R2MT51"/>
<dbReference type="EMBL" id="JQCE01000035">
    <property type="protein sequence ID" value="KRO16633.1"/>
    <property type="molecule type" value="Genomic_DNA"/>
</dbReference>
<gene>
    <name evidence="1" type="ORF">IV56_GL001078</name>
</gene>
<proteinExistence type="predicted"/>
<accession>A0A0R2MT51</accession>
<protein>
    <submittedName>
        <fullName evidence="1">Uncharacterized protein</fullName>
    </submittedName>
</protein>
<organism evidence="1 2">
    <name type="scientific">Lacticaseibacillus saniviri JCM 17471 = DSM 24301</name>
    <dbReference type="NCBI Taxonomy" id="1293598"/>
    <lineage>
        <taxon>Bacteria</taxon>
        <taxon>Bacillati</taxon>
        <taxon>Bacillota</taxon>
        <taxon>Bacilli</taxon>
        <taxon>Lactobacillales</taxon>
        <taxon>Lactobacillaceae</taxon>
        <taxon>Lacticaseibacillus</taxon>
    </lineage>
</organism>
<dbReference type="Proteomes" id="UP000050969">
    <property type="component" value="Unassembled WGS sequence"/>
</dbReference>
<dbReference type="OrthoDB" id="2322746at2"/>
<name>A0A0R2MT51_9LACO</name>
<reference evidence="1 2" key="1">
    <citation type="journal article" date="2015" name="Genome Announc.">
        <title>Expanding the biotechnology potential of lactobacilli through comparative genomics of 213 strains and associated genera.</title>
        <authorList>
            <person name="Sun Z."/>
            <person name="Harris H.M."/>
            <person name="McCann A."/>
            <person name="Guo C."/>
            <person name="Argimon S."/>
            <person name="Zhang W."/>
            <person name="Yang X."/>
            <person name="Jeffery I.B."/>
            <person name="Cooney J.C."/>
            <person name="Kagawa T.F."/>
            <person name="Liu W."/>
            <person name="Song Y."/>
            <person name="Salvetti E."/>
            <person name="Wrobel A."/>
            <person name="Rasinkangas P."/>
            <person name="Parkhill J."/>
            <person name="Rea M.C."/>
            <person name="O'Sullivan O."/>
            <person name="Ritari J."/>
            <person name="Douillard F.P."/>
            <person name="Paul Ross R."/>
            <person name="Yang R."/>
            <person name="Briner A.E."/>
            <person name="Felis G.E."/>
            <person name="de Vos W.M."/>
            <person name="Barrangou R."/>
            <person name="Klaenhammer T.R."/>
            <person name="Caufield P.W."/>
            <person name="Cui Y."/>
            <person name="Zhang H."/>
            <person name="O'Toole P.W."/>
        </authorList>
    </citation>
    <scope>NUCLEOTIDE SEQUENCE [LARGE SCALE GENOMIC DNA]</scope>
    <source>
        <strain evidence="1 2">DSM 24301</strain>
    </source>
</reference>
<dbReference type="STRING" id="1293598.IV56_GL001078"/>
<keyword evidence="2" id="KW-1185">Reference proteome</keyword>
<sequence length="114" mass="12237">MTKALHLLYHDKATIIGQVPVKDGVFDDLEPAVIAENIPAKVTLGGLKPGEQSEFLTDSYDAKLLIDVGIDVPAGAEITVTDINGKVTHYKRASRGYSGYGSHQEVAMVLDQKA</sequence>
<dbReference type="PATRIC" id="fig|1293598.4.peg.1131"/>
<evidence type="ECO:0000313" key="2">
    <source>
        <dbReference type="Proteomes" id="UP000050969"/>
    </source>
</evidence>
<evidence type="ECO:0000313" key="1">
    <source>
        <dbReference type="EMBL" id="KRO16633.1"/>
    </source>
</evidence>